<dbReference type="EMBL" id="LT669839">
    <property type="protein sequence ID" value="SHD77636.1"/>
    <property type="molecule type" value="Genomic_DNA"/>
</dbReference>
<feature type="transmembrane region" description="Helical" evidence="14">
    <location>
        <begin position="6"/>
        <end position="26"/>
    </location>
</feature>
<dbReference type="SMART" id="SM00065">
    <property type="entry name" value="GAF"/>
    <property type="match status" value="1"/>
</dbReference>
<evidence type="ECO:0000313" key="17">
    <source>
        <dbReference type="Proteomes" id="UP000245423"/>
    </source>
</evidence>
<evidence type="ECO:0000256" key="1">
    <source>
        <dbReference type="ARBA" id="ARBA00000085"/>
    </source>
</evidence>
<keyword evidence="11 14" id="KW-1133">Transmembrane helix</keyword>
<dbReference type="InterPro" id="IPR003018">
    <property type="entry name" value="GAF"/>
</dbReference>
<dbReference type="SUPFAM" id="SSF55874">
    <property type="entry name" value="ATPase domain of HSP90 chaperone/DNA topoisomerase II/histidine kinase"/>
    <property type="match status" value="1"/>
</dbReference>
<dbReference type="GO" id="GO:0000155">
    <property type="term" value="F:phosphorelay sensor kinase activity"/>
    <property type="evidence" value="ECO:0007669"/>
    <property type="project" value="InterPro"/>
</dbReference>
<evidence type="ECO:0000256" key="9">
    <source>
        <dbReference type="ARBA" id="ARBA00022777"/>
    </source>
</evidence>
<evidence type="ECO:0000256" key="11">
    <source>
        <dbReference type="ARBA" id="ARBA00022989"/>
    </source>
</evidence>
<sequence>MFPLLIILFQNLMSRVGLIMLLAFIMTRIKPFRKLVAKQNINLKDKILLSIIFGIYGIIGTYTGIPIRGAIANARVIGVFVGGLFGGPLVGTLSGLIAGGHRYLIDIGGFTAFSCGLSTFTEGIMAGFLKKKIDKSDNKLIFALIAGMMAEVWQMIIILNFSKPFSEALELVKIIGIPMIIANGLGIAVCISIIYGVFKDLETAEAYQAQLALKIANKTLKYFRKGLNESTALEVVKIIKNMTGVKAVAITDKEKILAHVGIGEDHHLAGNSVRTSLTKEVLKEGNCVIANTQEEIGCDNVDCRLKSAIIIPLMEGDKVIGTLKLYKDQENSITKVESELALGLGHLFSTQIELSKIDYQSELLAKSELKALQAQINPHFLFNAINTIVSLIRTQPDNARRLLIHLGNYFRNNLQENNSEVDLYREIENIKSYLEIEKARFGDKLNIIYDIPENIDCSLPPLLLQPLVENAVKHGVFEKVEGSTVEIIALDNEKETELIVKDNGVGMSEELLESLLDDRDHSTGIGLKNVNNRLKNKYGKAYGLIIESKLGYGTTVKMRIPKKIRRVAV</sequence>
<dbReference type="Pfam" id="PF06580">
    <property type="entry name" value="His_kinase"/>
    <property type="match status" value="1"/>
</dbReference>
<evidence type="ECO:0000256" key="3">
    <source>
        <dbReference type="ARBA" id="ARBA00012438"/>
    </source>
</evidence>
<keyword evidence="4" id="KW-1003">Cell membrane</keyword>
<dbReference type="PANTHER" id="PTHR34220">
    <property type="entry name" value="SENSOR HISTIDINE KINASE YPDA"/>
    <property type="match status" value="1"/>
</dbReference>
<feature type="transmembrane region" description="Helical" evidence="14">
    <location>
        <begin position="110"/>
        <end position="129"/>
    </location>
</feature>
<evidence type="ECO:0000256" key="7">
    <source>
        <dbReference type="ARBA" id="ARBA00022692"/>
    </source>
</evidence>
<keyword evidence="10" id="KW-0067">ATP-binding</keyword>
<comment type="subcellular location">
    <subcellularLocation>
        <location evidence="2">Cell membrane</location>
        <topology evidence="2">Multi-pass membrane protein</topology>
    </subcellularLocation>
</comment>
<gene>
    <name evidence="16" type="primary">lytS</name>
    <name evidence="16" type="ORF">CUESP1_2282</name>
</gene>
<evidence type="ECO:0000256" key="10">
    <source>
        <dbReference type="ARBA" id="ARBA00022840"/>
    </source>
</evidence>
<accession>M1ZLV0</accession>
<dbReference type="Pfam" id="PF13492">
    <property type="entry name" value="GAF_3"/>
    <property type="match status" value="1"/>
</dbReference>
<evidence type="ECO:0000256" key="12">
    <source>
        <dbReference type="ARBA" id="ARBA00023012"/>
    </source>
</evidence>
<dbReference type="InterPro" id="IPR010559">
    <property type="entry name" value="Sig_transdc_His_kin_internal"/>
</dbReference>
<feature type="transmembrane region" description="Helical" evidence="14">
    <location>
        <begin position="47"/>
        <end position="65"/>
    </location>
</feature>
<dbReference type="AlphaFoldDB" id="M1ZLV0"/>
<dbReference type="RefSeq" id="WP_005588188.1">
    <property type="nucleotide sequence ID" value="NZ_LT669839.1"/>
</dbReference>
<organism evidence="16 17">
    <name type="scientific">[Clostridium] ultunense Esp</name>
    <dbReference type="NCBI Taxonomy" id="1288971"/>
    <lineage>
        <taxon>Bacteria</taxon>
        <taxon>Bacillati</taxon>
        <taxon>Bacillota</taxon>
        <taxon>Tissierellia</taxon>
        <taxon>Tissierellales</taxon>
        <taxon>Tepidimicrobiaceae</taxon>
        <taxon>Schnuerera</taxon>
    </lineage>
</organism>
<dbReference type="EC" id="2.7.13.3" evidence="3"/>
<dbReference type="InterPro" id="IPR029016">
    <property type="entry name" value="GAF-like_dom_sf"/>
</dbReference>
<dbReference type="Gene3D" id="3.30.565.10">
    <property type="entry name" value="Histidine kinase-like ATPase, C-terminal domain"/>
    <property type="match status" value="1"/>
</dbReference>
<evidence type="ECO:0000256" key="6">
    <source>
        <dbReference type="ARBA" id="ARBA00022679"/>
    </source>
</evidence>
<feature type="domain" description="Histidine kinase" evidence="15">
    <location>
        <begin position="463"/>
        <end position="564"/>
    </location>
</feature>
<keyword evidence="7 14" id="KW-0812">Transmembrane</keyword>
<dbReference type="OrthoDB" id="9809348at2"/>
<keyword evidence="13 14" id="KW-0472">Membrane</keyword>
<feature type="transmembrane region" description="Helical" evidence="14">
    <location>
        <begin position="174"/>
        <end position="198"/>
    </location>
</feature>
<dbReference type="InterPro" id="IPR050640">
    <property type="entry name" value="Bact_2-comp_sensor_kinase"/>
</dbReference>
<keyword evidence="17" id="KW-1185">Reference proteome</keyword>
<keyword evidence="12" id="KW-0902">Two-component regulatory system</keyword>
<dbReference type="Proteomes" id="UP000245423">
    <property type="component" value="Chromosome 1"/>
</dbReference>
<dbReference type="Pfam" id="PF02518">
    <property type="entry name" value="HATPase_c"/>
    <property type="match status" value="1"/>
</dbReference>
<dbReference type="Pfam" id="PF07694">
    <property type="entry name" value="5TM-5TMR_LYT"/>
    <property type="match status" value="1"/>
</dbReference>
<keyword evidence="6" id="KW-0808">Transferase</keyword>
<dbReference type="SMART" id="SM00387">
    <property type="entry name" value="HATPase_c"/>
    <property type="match status" value="1"/>
</dbReference>
<evidence type="ECO:0000256" key="8">
    <source>
        <dbReference type="ARBA" id="ARBA00022741"/>
    </source>
</evidence>
<evidence type="ECO:0000256" key="13">
    <source>
        <dbReference type="ARBA" id="ARBA00023136"/>
    </source>
</evidence>
<dbReference type="GO" id="GO:0005886">
    <property type="term" value="C:plasma membrane"/>
    <property type="evidence" value="ECO:0007669"/>
    <property type="project" value="UniProtKB-SubCell"/>
</dbReference>
<dbReference type="InterPro" id="IPR005467">
    <property type="entry name" value="His_kinase_dom"/>
</dbReference>
<keyword evidence="9 16" id="KW-0418">Kinase</keyword>
<dbReference type="SUPFAM" id="SSF55781">
    <property type="entry name" value="GAF domain-like"/>
    <property type="match status" value="1"/>
</dbReference>
<dbReference type="InterPro" id="IPR036890">
    <property type="entry name" value="HATPase_C_sf"/>
</dbReference>
<proteinExistence type="predicted"/>
<comment type="catalytic activity">
    <reaction evidence="1">
        <text>ATP + protein L-histidine = ADP + protein N-phospho-L-histidine.</text>
        <dbReference type="EC" id="2.7.13.3"/>
    </reaction>
</comment>
<feature type="transmembrane region" description="Helical" evidence="14">
    <location>
        <begin position="141"/>
        <end position="162"/>
    </location>
</feature>
<keyword evidence="5" id="KW-0597">Phosphoprotein</keyword>
<evidence type="ECO:0000256" key="2">
    <source>
        <dbReference type="ARBA" id="ARBA00004651"/>
    </source>
</evidence>
<evidence type="ECO:0000256" key="5">
    <source>
        <dbReference type="ARBA" id="ARBA00022553"/>
    </source>
</evidence>
<evidence type="ECO:0000256" key="4">
    <source>
        <dbReference type="ARBA" id="ARBA00022475"/>
    </source>
</evidence>
<reference evidence="16 17" key="1">
    <citation type="submission" date="2016-11" db="EMBL/GenBank/DDBJ databases">
        <authorList>
            <person name="Manzoor S."/>
        </authorList>
    </citation>
    <scope>NUCLEOTIDE SEQUENCE [LARGE SCALE GENOMIC DNA]</scope>
    <source>
        <strain evidence="16">Clostridium ultunense strain Esp</strain>
    </source>
</reference>
<evidence type="ECO:0000313" key="16">
    <source>
        <dbReference type="EMBL" id="SHD77636.1"/>
    </source>
</evidence>
<dbReference type="GO" id="GO:0071555">
    <property type="term" value="P:cell wall organization"/>
    <property type="evidence" value="ECO:0007669"/>
    <property type="project" value="InterPro"/>
</dbReference>
<dbReference type="Gene3D" id="3.30.450.40">
    <property type="match status" value="1"/>
</dbReference>
<dbReference type="GO" id="GO:0005524">
    <property type="term" value="F:ATP binding"/>
    <property type="evidence" value="ECO:0007669"/>
    <property type="project" value="UniProtKB-KW"/>
</dbReference>
<dbReference type="PROSITE" id="PS50109">
    <property type="entry name" value="HIS_KIN"/>
    <property type="match status" value="1"/>
</dbReference>
<dbReference type="PANTHER" id="PTHR34220:SF7">
    <property type="entry name" value="SENSOR HISTIDINE KINASE YPDA"/>
    <property type="match status" value="1"/>
</dbReference>
<evidence type="ECO:0000259" key="15">
    <source>
        <dbReference type="PROSITE" id="PS50109"/>
    </source>
</evidence>
<dbReference type="PRINTS" id="PR00344">
    <property type="entry name" value="BCTRLSENSOR"/>
</dbReference>
<evidence type="ECO:0000256" key="14">
    <source>
        <dbReference type="SAM" id="Phobius"/>
    </source>
</evidence>
<dbReference type="InterPro" id="IPR011620">
    <property type="entry name" value="Sig_transdc_His_kinase_LytS_TM"/>
</dbReference>
<dbReference type="Gene3D" id="1.10.1760.20">
    <property type="match status" value="1"/>
</dbReference>
<feature type="transmembrane region" description="Helical" evidence="14">
    <location>
        <begin position="77"/>
        <end position="98"/>
    </location>
</feature>
<dbReference type="InterPro" id="IPR003594">
    <property type="entry name" value="HATPase_dom"/>
</dbReference>
<keyword evidence="8" id="KW-0547">Nucleotide-binding</keyword>
<dbReference type="InterPro" id="IPR004358">
    <property type="entry name" value="Sig_transdc_His_kin-like_C"/>
</dbReference>
<protein>
    <recommendedName>
        <fullName evidence="3">histidine kinase</fullName>
        <ecNumber evidence="3">2.7.13.3</ecNumber>
    </recommendedName>
</protein>
<dbReference type="HOGENOM" id="CLU_020473_3_3_9"/>
<name>M1ZLV0_9FIRM</name>